<keyword evidence="3" id="KW-1185">Reference proteome</keyword>
<feature type="domain" description="Co-chaperone DjlA N-terminal" evidence="1">
    <location>
        <begin position="23"/>
        <end position="140"/>
    </location>
</feature>
<name>A0A1L9NWF8_9RHOB</name>
<comment type="caution">
    <text evidence="2">The sequence shown here is derived from an EMBL/GenBank/DDBJ whole genome shotgun (WGS) entry which is preliminary data.</text>
</comment>
<evidence type="ECO:0000313" key="2">
    <source>
        <dbReference type="EMBL" id="OJI93616.1"/>
    </source>
</evidence>
<dbReference type="CDD" id="cd07313">
    <property type="entry name" value="terB_like_2"/>
    <property type="match status" value="1"/>
</dbReference>
<dbReference type="AlphaFoldDB" id="A0A1L9NWF8"/>
<organism evidence="2 3">
    <name type="scientific">Planktotalea frisia</name>
    <dbReference type="NCBI Taxonomy" id="696762"/>
    <lineage>
        <taxon>Bacteria</taxon>
        <taxon>Pseudomonadati</taxon>
        <taxon>Pseudomonadota</taxon>
        <taxon>Alphaproteobacteria</taxon>
        <taxon>Rhodobacterales</taxon>
        <taxon>Paracoccaceae</taxon>
        <taxon>Planktotalea</taxon>
    </lineage>
</organism>
<dbReference type="EMBL" id="MLCB01000138">
    <property type="protein sequence ID" value="OJI93616.1"/>
    <property type="molecule type" value="Genomic_DNA"/>
</dbReference>
<sequence length="147" mass="16376">MFAEFLKRLTQPEPDPLDDGDARLALTALLVRVARSDGEYAKSERHQIETVVTTRFALDKQGVHELMQNAETLEHEAPDTVRFTRAIKDAVPYPERLGVIEALWSVVLADGVREQEEDALLRLIANLLGVNDVDSAQARQRVAASKS</sequence>
<dbReference type="Pfam" id="PF05099">
    <property type="entry name" value="TerB"/>
    <property type="match status" value="1"/>
</dbReference>
<dbReference type="Gene3D" id="1.10.3680.10">
    <property type="entry name" value="TerB-like"/>
    <property type="match status" value="1"/>
</dbReference>
<dbReference type="Proteomes" id="UP000184514">
    <property type="component" value="Unassembled WGS sequence"/>
</dbReference>
<evidence type="ECO:0000313" key="3">
    <source>
        <dbReference type="Proteomes" id="UP000184514"/>
    </source>
</evidence>
<protein>
    <submittedName>
        <fullName evidence="2">Tellurite resistance protein TerB</fullName>
    </submittedName>
</protein>
<gene>
    <name evidence="2" type="ORF">PFRI_21700</name>
</gene>
<dbReference type="SUPFAM" id="SSF158682">
    <property type="entry name" value="TerB-like"/>
    <property type="match status" value="1"/>
</dbReference>
<accession>A0A1L9NWF8</accession>
<dbReference type="OrthoDB" id="5402150at2"/>
<evidence type="ECO:0000259" key="1">
    <source>
        <dbReference type="Pfam" id="PF05099"/>
    </source>
</evidence>
<dbReference type="InterPro" id="IPR029024">
    <property type="entry name" value="TerB-like"/>
</dbReference>
<proteinExistence type="predicted"/>
<reference evidence="2 3" key="1">
    <citation type="submission" date="2016-10" db="EMBL/GenBank/DDBJ databases">
        <title>Genome sequence of Planktotalea frisia SH6-1.</title>
        <authorList>
            <person name="Poehlein A."/>
            <person name="Bakenhus I."/>
            <person name="Voget S."/>
            <person name="Brinkhoff T."/>
            <person name="Simon M."/>
        </authorList>
    </citation>
    <scope>NUCLEOTIDE SEQUENCE [LARGE SCALE GENOMIC DNA]</scope>
    <source>
        <strain evidence="2 3">SH6-1</strain>
    </source>
</reference>
<dbReference type="InterPro" id="IPR007791">
    <property type="entry name" value="DjlA_N"/>
</dbReference>
<dbReference type="RefSeq" id="WP_072630725.1">
    <property type="nucleotide sequence ID" value="NZ_MLCB01000138.1"/>
</dbReference>
<dbReference type="STRING" id="696762.PFRI_21700"/>